<evidence type="ECO:0000313" key="2">
    <source>
        <dbReference type="Proteomes" id="UP000292052"/>
    </source>
</evidence>
<keyword evidence="2" id="KW-1185">Reference proteome</keyword>
<dbReference type="Gene3D" id="3.30.160.60">
    <property type="entry name" value="Classic Zinc Finger"/>
    <property type="match status" value="1"/>
</dbReference>
<gene>
    <name evidence="1" type="ORF">BDFB_014821</name>
</gene>
<name>A0A482VD55_ASBVE</name>
<reference evidence="1 2" key="1">
    <citation type="submission" date="2017-03" db="EMBL/GenBank/DDBJ databases">
        <title>Genome of the blue death feigning beetle - Asbolus verrucosus.</title>
        <authorList>
            <person name="Rider S.D."/>
        </authorList>
    </citation>
    <scope>NUCLEOTIDE SEQUENCE [LARGE SCALE GENOMIC DNA]</scope>
    <source>
        <strain evidence="1">Butters</strain>
        <tissue evidence="1">Head and leg muscle</tissue>
    </source>
</reference>
<dbReference type="Proteomes" id="UP000292052">
    <property type="component" value="Unassembled WGS sequence"/>
</dbReference>
<evidence type="ECO:0000313" key="1">
    <source>
        <dbReference type="EMBL" id="RZB41722.1"/>
    </source>
</evidence>
<dbReference type="EMBL" id="QDEB01111973">
    <property type="protein sequence ID" value="RZB41722.1"/>
    <property type="molecule type" value="Genomic_DNA"/>
</dbReference>
<dbReference type="AlphaFoldDB" id="A0A482VD55"/>
<protein>
    <recommendedName>
        <fullName evidence="3">C2H2-type domain-containing protein</fullName>
    </recommendedName>
</protein>
<dbReference type="OrthoDB" id="3561125at2759"/>
<accession>A0A482VD55</accession>
<evidence type="ECO:0008006" key="3">
    <source>
        <dbReference type="Google" id="ProtNLM"/>
    </source>
</evidence>
<organism evidence="1 2">
    <name type="scientific">Asbolus verrucosus</name>
    <name type="common">Desert ironclad beetle</name>
    <dbReference type="NCBI Taxonomy" id="1661398"/>
    <lineage>
        <taxon>Eukaryota</taxon>
        <taxon>Metazoa</taxon>
        <taxon>Ecdysozoa</taxon>
        <taxon>Arthropoda</taxon>
        <taxon>Hexapoda</taxon>
        <taxon>Insecta</taxon>
        <taxon>Pterygota</taxon>
        <taxon>Neoptera</taxon>
        <taxon>Endopterygota</taxon>
        <taxon>Coleoptera</taxon>
        <taxon>Polyphaga</taxon>
        <taxon>Cucujiformia</taxon>
        <taxon>Tenebrionidae</taxon>
        <taxon>Pimeliinae</taxon>
        <taxon>Asbolus</taxon>
    </lineage>
</organism>
<feature type="non-terminal residue" evidence="1">
    <location>
        <position position="56"/>
    </location>
</feature>
<sequence>MKHSDAVAIRWFKCDQCSLQTKYKRCLNRHMTKHEVVRIYSRNNEACESSGMNVDI</sequence>
<comment type="caution">
    <text evidence="1">The sequence shown here is derived from an EMBL/GenBank/DDBJ whole genome shotgun (WGS) entry which is preliminary data.</text>
</comment>
<proteinExistence type="predicted"/>